<gene>
    <name evidence="1" type="ORF">O1611_g5645</name>
</gene>
<comment type="caution">
    <text evidence="1">The sequence shown here is derived from an EMBL/GenBank/DDBJ whole genome shotgun (WGS) entry which is preliminary data.</text>
</comment>
<sequence length="575" mass="65011">MAQRILVTLPLRQYQYQPLRPSAQTRIIVLEHSSDPSAPLICKIEELNIEADEGFQALSYTWGEPNFTERLIVDNTAFLCITPNLRDALRRFRRPFSPRRLWVDAVCINQQDEEEKRKQIPFMDVIYRGASTVLVWLGNYPTQATCLASIKAYPRLLGKERTPGSRVGRQEHSELLMSIASLVELPWFSRRWIVQEAVLNPDVLLCCCDEELSWVRLANCLGMISNPPPDMKSLHTLLSMAGLWKRWVFDGGVGGNGGIFDLLEAFDHFQCFDPRDRLFALGGLATDISMGSRPSPGLLPLPVDYTIATESLYTTFSRDVVEFASEPMKYDMLRSSLARCGDGQNNLPSWVPDWRLAATRKPFFRYVVYNSLLNMECSSSQLLLQGQYVRESGTKVSAIFEPLLNHLLSPSDIANWLRRAGKLWLDIYPSTGLQPFAKFIEECAVNTGLQPSSDIVFSMISWVMSSDHLELRGAGEHIYLLLDIGAIFTGRRVFYWLDPTEKCHHFGIGPDHIKMGDEMIAAKRPSSDNYSFQVVLIVRDALGDTTKLVGDAILALSLTNALFWFPSPVRKMLLS</sequence>
<keyword evidence="2" id="KW-1185">Reference proteome</keyword>
<dbReference type="Proteomes" id="UP001153332">
    <property type="component" value="Unassembled WGS sequence"/>
</dbReference>
<evidence type="ECO:0000313" key="1">
    <source>
        <dbReference type="EMBL" id="KAJ8127991.1"/>
    </source>
</evidence>
<accession>A0ACC2JKL4</accession>
<evidence type="ECO:0000313" key="2">
    <source>
        <dbReference type="Proteomes" id="UP001153332"/>
    </source>
</evidence>
<organism evidence="1 2">
    <name type="scientific">Lasiodiplodia mahajangana</name>
    <dbReference type="NCBI Taxonomy" id="1108764"/>
    <lineage>
        <taxon>Eukaryota</taxon>
        <taxon>Fungi</taxon>
        <taxon>Dikarya</taxon>
        <taxon>Ascomycota</taxon>
        <taxon>Pezizomycotina</taxon>
        <taxon>Dothideomycetes</taxon>
        <taxon>Dothideomycetes incertae sedis</taxon>
        <taxon>Botryosphaeriales</taxon>
        <taxon>Botryosphaeriaceae</taxon>
        <taxon>Lasiodiplodia</taxon>
    </lineage>
</organism>
<protein>
    <submittedName>
        <fullName evidence="1">Uncharacterized protein</fullName>
    </submittedName>
</protein>
<dbReference type="EMBL" id="JAPUUL010001223">
    <property type="protein sequence ID" value="KAJ8127991.1"/>
    <property type="molecule type" value="Genomic_DNA"/>
</dbReference>
<name>A0ACC2JKL4_9PEZI</name>
<reference evidence="1" key="1">
    <citation type="submission" date="2022-12" db="EMBL/GenBank/DDBJ databases">
        <title>Genome Sequence of Lasiodiplodia mahajangana.</title>
        <authorList>
            <person name="Buettner E."/>
        </authorList>
    </citation>
    <scope>NUCLEOTIDE SEQUENCE</scope>
    <source>
        <strain evidence="1">VT137</strain>
    </source>
</reference>
<proteinExistence type="predicted"/>